<dbReference type="GO" id="GO:0016020">
    <property type="term" value="C:membrane"/>
    <property type="evidence" value="ECO:0007669"/>
    <property type="project" value="UniProtKB-SubCell"/>
</dbReference>
<dbReference type="OrthoDB" id="2017985at2759"/>
<dbReference type="STRING" id="145388.A0A0D2KIN1"/>
<evidence type="ECO:0000256" key="5">
    <source>
        <dbReference type="ARBA" id="ARBA00022989"/>
    </source>
</evidence>
<gene>
    <name evidence="9" type="ORF">MNEG_12332</name>
</gene>
<dbReference type="GO" id="GO:0015031">
    <property type="term" value="P:protein transport"/>
    <property type="evidence" value="ECO:0007669"/>
    <property type="project" value="UniProtKB-KW"/>
</dbReference>
<reference evidence="9 10" key="1">
    <citation type="journal article" date="2013" name="BMC Genomics">
        <title>Reconstruction of the lipid metabolism for the microalga Monoraphidium neglectum from its genome sequence reveals characteristics suitable for biofuel production.</title>
        <authorList>
            <person name="Bogen C."/>
            <person name="Al-Dilaimi A."/>
            <person name="Albersmeier A."/>
            <person name="Wichmann J."/>
            <person name="Grundmann M."/>
            <person name="Rupp O."/>
            <person name="Lauersen K.J."/>
            <person name="Blifernez-Klassen O."/>
            <person name="Kalinowski J."/>
            <person name="Goesmann A."/>
            <person name="Mussgnug J.H."/>
            <person name="Kruse O."/>
        </authorList>
    </citation>
    <scope>NUCLEOTIDE SEQUENCE [LARGE SCALE GENOMIC DNA]</scope>
    <source>
        <strain evidence="9 10">SAG 48.87</strain>
    </source>
</reference>
<dbReference type="Proteomes" id="UP000054498">
    <property type="component" value="Unassembled WGS sequence"/>
</dbReference>
<evidence type="ECO:0000256" key="7">
    <source>
        <dbReference type="ARBA" id="ARBA00023136"/>
    </source>
</evidence>
<name>A0A0D2KIN1_9CHLO</name>
<evidence type="ECO:0000313" key="10">
    <source>
        <dbReference type="Proteomes" id="UP000054498"/>
    </source>
</evidence>
<evidence type="ECO:0000313" key="9">
    <source>
        <dbReference type="EMBL" id="KIY95628.1"/>
    </source>
</evidence>
<dbReference type="Gene3D" id="1.20.5.3310">
    <property type="match status" value="1"/>
</dbReference>
<evidence type="ECO:0000256" key="3">
    <source>
        <dbReference type="ARBA" id="ARBA00022692"/>
    </source>
</evidence>
<dbReference type="RefSeq" id="XP_013894648.1">
    <property type="nucleotide sequence ID" value="XM_014039194.1"/>
</dbReference>
<sequence length="70" mass="7281">MGARRKTVAFSFLGVGAPEAILVAVVALVVFGPKGLADAAKSVGQALRAFQPTIREVVEVSQDLKGTLEK</sequence>
<dbReference type="AlphaFoldDB" id="A0A0D2KIN1"/>
<evidence type="ECO:0000256" key="6">
    <source>
        <dbReference type="ARBA" id="ARBA00023010"/>
    </source>
</evidence>
<dbReference type="InterPro" id="IPR003369">
    <property type="entry name" value="TatA/B/E"/>
</dbReference>
<keyword evidence="6" id="KW-0811">Translocation</keyword>
<keyword evidence="5 8" id="KW-1133">Transmembrane helix</keyword>
<dbReference type="PANTHER" id="PTHR33162:SF3">
    <property type="entry name" value="SEC-INDEPENDENT PROTEIN TRANSLOCASE PROTEIN TATB, CHLOROPLASTIC"/>
    <property type="match status" value="1"/>
</dbReference>
<dbReference type="GeneID" id="25729684"/>
<proteinExistence type="predicted"/>
<keyword evidence="7 8" id="KW-0472">Membrane</keyword>
<evidence type="ECO:0000256" key="1">
    <source>
        <dbReference type="ARBA" id="ARBA00004167"/>
    </source>
</evidence>
<dbReference type="KEGG" id="mng:MNEG_12332"/>
<comment type="subcellular location">
    <subcellularLocation>
        <location evidence="1">Membrane</location>
        <topology evidence="1">Single-pass membrane protein</topology>
    </subcellularLocation>
</comment>
<feature type="transmembrane region" description="Helical" evidence="8">
    <location>
        <begin position="7"/>
        <end position="31"/>
    </location>
</feature>
<evidence type="ECO:0000256" key="8">
    <source>
        <dbReference type="SAM" id="Phobius"/>
    </source>
</evidence>
<evidence type="ECO:0000256" key="2">
    <source>
        <dbReference type="ARBA" id="ARBA00022448"/>
    </source>
</evidence>
<dbReference type="EMBL" id="KK103410">
    <property type="protein sequence ID" value="KIY95628.1"/>
    <property type="molecule type" value="Genomic_DNA"/>
</dbReference>
<dbReference type="Pfam" id="PF02416">
    <property type="entry name" value="TatA_B_E"/>
    <property type="match status" value="1"/>
</dbReference>
<evidence type="ECO:0008006" key="11">
    <source>
        <dbReference type="Google" id="ProtNLM"/>
    </source>
</evidence>
<accession>A0A0D2KIN1</accession>
<feature type="non-terminal residue" evidence="9">
    <location>
        <position position="70"/>
    </location>
</feature>
<dbReference type="PRINTS" id="PR01506">
    <property type="entry name" value="TATBPROTEIN"/>
</dbReference>
<evidence type="ECO:0000256" key="4">
    <source>
        <dbReference type="ARBA" id="ARBA00022927"/>
    </source>
</evidence>
<organism evidence="9 10">
    <name type="scientific">Monoraphidium neglectum</name>
    <dbReference type="NCBI Taxonomy" id="145388"/>
    <lineage>
        <taxon>Eukaryota</taxon>
        <taxon>Viridiplantae</taxon>
        <taxon>Chlorophyta</taxon>
        <taxon>core chlorophytes</taxon>
        <taxon>Chlorophyceae</taxon>
        <taxon>CS clade</taxon>
        <taxon>Sphaeropleales</taxon>
        <taxon>Selenastraceae</taxon>
        <taxon>Monoraphidium</taxon>
    </lineage>
</organism>
<keyword evidence="10" id="KW-1185">Reference proteome</keyword>
<dbReference type="PANTHER" id="PTHR33162">
    <property type="entry name" value="SEC-INDEPENDENT PROTEIN TRANSLOCASE PROTEIN TATA, CHLOROPLASTIC"/>
    <property type="match status" value="1"/>
</dbReference>
<keyword evidence="3 8" id="KW-0812">Transmembrane</keyword>
<keyword evidence="2" id="KW-0813">Transport</keyword>
<keyword evidence="4" id="KW-0653">Protein transport</keyword>
<protein>
    <recommendedName>
        <fullName evidence="11">Sec-independent protein translocase protein TatA</fullName>
    </recommendedName>
</protein>